<dbReference type="PANTHER" id="PTHR43498:SF1">
    <property type="entry name" value="COB--COM HETERODISULFIDE REDUCTASE IRON-SULFUR SUBUNIT A"/>
    <property type="match status" value="1"/>
</dbReference>
<dbReference type="Pfam" id="PF12831">
    <property type="entry name" value="FAD_oxidored"/>
    <property type="match status" value="1"/>
</dbReference>
<proteinExistence type="predicted"/>
<dbReference type="PANTHER" id="PTHR43498">
    <property type="entry name" value="FERREDOXIN:COB-COM HETERODISULFIDE REDUCTASE SUBUNIT A"/>
    <property type="match status" value="1"/>
</dbReference>
<name>A0A6L8UTP1_9BACL</name>
<dbReference type="Gene3D" id="3.50.50.60">
    <property type="entry name" value="FAD/NAD(P)-binding domain"/>
    <property type="match status" value="1"/>
</dbReference>
<reference evidence="6 7" key="1">
    <citation type="submission" date="2019-12" db="EMBL/GenBank/DDBJ databases">
        <title>Paenibacillus sp. nov. sp. isolated from soil.</title>
        <authorList>
            <person name="Kim J."/>
            <person name="Jeong S.E."/>
            <person name="Jung H.S."/>
            <person name="Jeon C.O."/>
        </authorList>
    </citation>
    <scope>NUCLEOTIDE SEQUENCE [LARGE SCALE GENOMIC DNA]</scope>
    <source>
        <strain evidence="6 7">5J-6</strain>
    </source>
</reference>
<keyword evidence="4" id="KW-0408">Iron</keyword>
<dbReference type="GO" id="GO:0016491">
    <property type="term" value="F:oxidoreductase activity"/>
    <property type="evidence" value="ECO:0007669"/>
    <property type="project" value="UniProtKB-KW"/>
</dbReference>
<dbReference type="InterPro" id="IPR039650">
    <property type="entry name" value="HdrA-like"/>
</dbReference>
<evidence type="ECO:0000313" key="6">
    <source>
        <dbReference type="EMBL" id="MZQ80831.1"/>
    </source>
</evidence>
<dbReference type="InterPro" id="IPR036188">
    <property type="entry name" value="FAD/NAD-bd_sf"/>
</dbReference>
<keyword evidence="1" id="KW-0004">4Fe-4S</keyword>
<evidence type="ECO:0000256" key="1">
    <source>
        <dbReference type="ARBA" id="ARBA00022485"/>
    </source>
</evidence>
<dbReference type="EMBL" id="WTUZ01000004">
    <property type="protein sequence ID" value="MZQ80831.1"/>
    <property type="molecule type" value="Genomic_DNA"/>
</dbReference>
<dbReference type="Proteomes" id="UP000481087">
    <property type="component" value="Unassembled WGS sequence"/>
</dbReference>
<dbReference type="AlphaFoldDB" id="A0A6L8UTP1"/>
<evidence type="ECO:0000313" key="7">
    <source>
        <dbReference type="Proteomes" id="UP000481087"/>
    </source>
</evidence>
<evidence type="ECO:0000256" key="3">
    <source>
        <dbReference type="ARBA" id="ARBA00023002"/>
    </source>
</evidence>
<evidence type="ECO:0000256" key="2">
    <source>
        <dbReference type="ARBA" id="ARBA00022723"/>
    </source>
</evidence>
<organism evidence="6 7">
    <name type="scientific">Paenibacillus silvestris</name>
    <dbReference type="NCBI Taxonomy" id="2606219"/>
    <lineage>
        <taxon>Bacteria</taxon>
        <taxon>Bacillati</taxon>
        <taxon>Bacillota</taxon>
        <taxon>Bacilli</taxon>
        <taxon>Bacillales</taxon>
        <taxon>Paenibacillaceae</taxon>
        <taxon>Paenibacillus</taxon>
    </lineage>
</organism>
<comment type="caution">
    <text evidence="6">The sequence shown here is derived from an EMBL/GenBank/DDBJ whole genome shotgun (WGS) entry which is preliminary data.</text>
</comment>
<keyword evidence="3" id="KW-0560">Oxidoreductase</keyword>
<keyword evidence="2" id="KW-0479">Metal-binding</keyword>
<gene>
    <name evidence="6" type="ORF">GQF01_01590</name>
</gene>
<protein>
    <submittedName>
        <fullName evidence="6">FAD-dependent oxidoreductase</fullName>
    </submittedName>
</protein>
<sequence>MKLIKADVTVVGGGIAGLCAAIAAARQGLQVSLINDRPVLGGNASSEVRVHINGSAYLGNSPSYYAREGGLVEELKLRIFHYNPLYNKKLMLSLSDTVLLDMVYDEPNISLFLNTCVHETGMENGRIQWVEGLQLASEKKFRFESRTYIDCSGDGVVGYQAGALFRRGREARHEYKEDLAPEVADHYTMGDTILFQARDVEYSVPYKRPGFAYDITKLDFFDSIRKGLNHRAFPRKINGLGGLWWLEYGGHLDVIANNEDIALELRKLVYGIWDYIKNSGEFDDVDNLILDYVCPIPGKRESRRFIGDHMLSQNDLTTKPHFVDAVSVGGWYMDLHAAKGIYDEGPATAWNFVPGLYNIPFRSLFSHNIPNLMFAGRNISATHVAFGSTRVMATCGCMGQAVGTAASLCLKYEIDPAAIVESHMGELQSLLLRDGQTIVGLQEALDPYFADELHIRASSQRSYANPHPTETISLEKGLCLVLPIQTSMAESVQIKIKNSSEHSETLHVKLFGGERKENYIPSCELKDYRLPIAAGHDDWITLILDCEKPADDKIYIVLEGTARLAVYVNEEKITGAVSFHYKPEVPSKLRKFNQSICFKDLMPSQQMYNPENVVNGYSRPYGLPNGWISECTEGREWLEFSFASPKNLDEIHLVFNSQLDLEHFDDPIESLIQDYDVILTLEDGTKREIVIRGNYLTLNKHKVEAQCVTQIRINFYATYGSPYHEVFAVKLFAPTTINEGQVKSQ</sequence>
<dbReference type="SUPFAM" id="SSF51905">
    <property type="entry name" value="FAD/NAD(P)-binding domain"/>
    <property type="match status" value="1"/>
</dbReference>
<dbReference type="RefSeq" id="WP_161405090.1">
    <property type="nucleotide sequence ID" value="NZ_WTUZ01000004.1"/>
</dbReference>
<evidence type="ECO:0000256" key="5">
    <source>
        <dbReference type="ARBA" id="ARBA00023014"/>
    </source>
</evidence>
<evidence type="ECO:0000256" key="4">
    <source>
        <dbReference type="ARBA" id="ARBA00023004"/>
    </source>
</evidence>
<keyword evidence="7" id="KW-1185">Reference proteome</keyword>
<dbReference type="GO" id="GO:0046872">
    <property type="term" value="F:metal ion binding"/>
    <property type="evidence" value="ECO:0007669"/>
    <property type="project" value="UniProtKB-KW"/>
</dbReference>
<accession>A0A6L8UTP1</accession>
<dbReference type="GO" id="GO:0051539">
    <property type="term" value="F:4 iron, 4 sulfur cluster binding"/>
    <property type="evidence" value="ECO:0007669"/>
    <property type="project" value="UniProtKB-KW"/>
</dbReference>
<keyword evidence="5" id="KW-0411">Iron-sulfur</keyword>